<dbReference type="InterPro" id="IPR013783">
    <property type="entry name" value="Ig-like_fold"/>
</dbReference>
<evidence type="ECO:0000313" key="2">
    <source>
        <dbReference type="Proteomes" id="UP001561046"/>
    </source>
</evidence>
<evidence type="ECO:0000313" key="1">
    <source>
        <dbReference type="EMBL" id="MEX8195459.1"/>
    </source>
</evidence>
<feature type="non-terminal residue" evidence="1">
    <location>
        <position position="259"/>
    </location>
</feature>
<reference evidence="1 2" key="1">
    <citation type="journal article" date="2013" name="Int. J. Syst. Evol. Microbiol.">
        <title>Comamonas guangdongensis sp. nov., isolated from subterranean forest sediment, and emended description of the genus Comamonas.</title>
        <authorList>
            <person name="Zhang J."/>
            <person name="Wang Y."/>
            <person name="Zhou S."/>
            <person name="Wu C."/>
            <person name="He J."/>
            <person name="Li F."/>
        </authorList>
    </citation>
    <scope>NUCLEOTIDE SEQUENCE [LARGE SCALE GENOMIC DNA]</scope>
    <source>
        <strain evidence="1 2">CCTCC AB2011133</strain>
    </source>
</reference>
<comment type="caution">
    <text evidence="1">The sequence shown here is derived from an EMBL/GenBank/DDBJ whole genome shotgun (WGS) entry which is preliminary data.</text>
</comment>
<accession>A0ABV4A3U9</accession>
<name>A0ABV4A3U9_9BURK</name>
<dbReference type="EMBL" id="JBFYGN010000073">
    <property type="protein sequence ID" value="MEX8195459.1"/>
    <property type="molecule type" value="Genomic_DNA"/>
</dbReference>
<dbReference type="NCBIfam" id="TIGR01965">
    <property type="entry name" value="VCBS_repeat"/>
    <property type="match status" value="1"/>
</dbReference>
<proteinExistence type="predicted"/>
<dbReference type="InterPro" id="IPR010221">
    <property type="entry name" value="VCBS_dom"/>
</dbReference>
<feature type="non-terminal residue" evidence="1">
    <location>
        <position position="1"/>
    </location>
</feature>
<organism evidence="1 2">
    <name type="scientific">Comamonas guangdongensis</name>
    <dbReference type="NCBI Taxonomy" id="510515"/>
    <lineage>
        <taxon>Bacteria</taxon>
        <taxon>Pseudomonadati</taxon>
        <taxon>Pseudomonadota</taxon>
        <taxon>Betaproteobacteria</taxon>
        <taxon>Burkholderiales</taxon>
        <taxon>Comamonadaceae</taxon>
        <taxon>Comamonas</taxon>
    </lineage>
</organism>
<gene>
    <name evidence="1" type="ORF">AB6724_21800</name>
</gene>
<protein>
    <submittedName>
        <fullName evidence="1">VCBS domain-containing protein</fullName>
    </submittedName>
</protein>
<dbReference type="Gene3D" id="2.60.40.10">
    <property type="entry name" value="Immunoglobulins"/>
    <property type="match status" value="1"/>
</dbReference>
<keyword evidence="2" id="KW-1185">Reference proteome</keyword>
<sequence length="259" mass="25400">GNIVVTIVDDVPVATSINAGSLTEDGGETTLTGSVVPGAGNGNSYGADGAATAGATTWGTVTAKLGGVDVDLSLYGTLVQNANGSWSFVLDNSKPATQALNTGDTITVSMGYTLTDKDGDQRSNNVTFTVKGADDSGQVTVNAGSGDDAGKVYEHGLVTGDATKTTTGSVTVSATDGVKDVTIGGTTHTASDWVGKSITTADGSTLTVTGATTHGDGSITLDYSYTLNSAQTNGASGTATDGSVTDTIGVTVHGVGGSS</sequence>
<dbReference type="RefSeq" id="WP_369340625.1">
    <property type="nucleotide sequence ID" value="NZ_JBFYGN010000073.1"/>
</dbReference>
<dbReference type="Proteomes" id="UP001561046">
    <property type="component" value="Unassembled WGS sequence"/>
</dbReference>